<dbReference type="EMBL" id="QGDO01000001">
    <property type="protein sequence ID" value="PWJ44184.1"/>
    <property type="molecule type" value="Genomic_DNA"/>
</dbReference>
<dbReference type="OrthoDB" id="1122659at2"/>
<dbReference type="RefSeq" id="WP_109615696.1">
    <property type="nucleotide sequence ID" value="NZ_QGDO01000001.1"/>
</dbReference>
<comment type="caution">
    <text evidence="2">The sequence shown here is derived from an EMBL/GenBank/DDBJ whole genome shotgun (WGS) entry which is preliminary data.</text>
</comment>
<name>A0A315ZHK1_SEDFL</name>
<keyword evidence="1" id="KW-0472">Membrane</keyword>
<protein>
    <submittedName>
        <fullName evidence="2">Holin (3TMs family)</fullName>
    </submittedName>
</protein>
<sequence length="154" mass="17296">MNFLSKIFSSEAKGIIDSGGKLIDNISTSDEEKSAAKNELSEIVMTGLNNLQKAQSEIIQLEARGNWLQRSWRPILMLAFGFIVIYAYFIEPAFMNVASEDLISKRLDPKFWDLLQIGLGGYVIGRSAEKVASTLTRNVDMPFIKKKDRSKIFG</sequence>
<keyword evidence="3" id="KW-1185">Reference proteome</keyword>
<reference evidence="2 3" key="1">
    <citation type="submission" date="2018-03" db="EMBL/GenBank/DDBJ databases">
        <title>Genomic Encyclopedia of Archaeal and Bacterial Type Strains, Phase II (KMG-II): from individual species to whole genera.</title>
        <authorList>
            <person name="Goeker M."/>
        </authorList>
    </citation>
    <scope>NUCLEOTIDE SEQUENCE [LARGE SCALE GENOMIC DNA]</scope>
    <source>
        <strain evidence="2 3">DSM 28229</strain>
    </source>
</reference>
<organism evidence="2 3">
    <name type="scientific">Sediminitomix flava</name>
    <dbReference type="NCBI Taxonomy" id="379075"/>
    <lineage>
        <taxon>Bacteria</taxon>
        <taxon>Pseudomonadati</taxon>
        <taxon>Bacteroidota</taxon>
        <taxon>Cytophagia</taxon>
        <taxon>Cytophagales</taxon>
        <taxon>Flammeovirgaceae</taxon>
        <taxon>Sediminitomix</taxon>
    </lineage>
</organism>
<evidence type="ECO:0000313" key="3">
    <source>
        <dbReference type="Proteomes" id="UP000245535"/>
    </source>
</evidence>
<accession>A0A315ZHK1</accession>
<keyword evidence="1" id="KW-0812">Transmembrane</keyword>
<dbReference type="Pfam" id="PF11351">
    <property type="entry name" value="GTA_holin_3TM"/>
    <property type="match status" value="1"/>
</dbReference>
<dbReference type="AlphaFoldDB" id="A0A315ZHK1"/>
<keyword evidence="1" id="KW-1133">Transmembrane helix</keyword>
<evidence type="ECO:0000313" key="2">
    <source>
        <dbReference type="EMBL" id="PWJ44184.1"/>
    </source>
</evidence>
<dbReference type="InterPro" id="IPR021497">
    <property type="entry name" value="GTA_holin_3TM"/>
</dbReference>
<feature type="transmembrane region" description="Helical" evidence="1">
    <location>
        <begin position="71"/>
        <end position="89"/>
    </location>
</feature>
<evidence type="ECO:0000256" key="1">
    <source>
        <dbReference type="SAM" id="Phobius"/>
    </source>
</evidence>
<proteinExistence type="predicted"/>
<dbReference type="Proteomes" id="UP000245535">
    <property type="component" value="Unassembled WGS sequence"/>
</dbReference>
<gene>
    <name evidence="2" type="ORF">BC781_101534</name>
</gene>